<dbReference type="AlphaFoldDB" id="A0A0D8XBH2"/>
<comment type="similarity">
    <text evidence="2">Belongs to the peptidase M13 family.</text>
</comment>
<dbReference type="PRINTS" id="PR00786">
    <property type="entry name" value="NEPRILYSIN"/>
</dbReference>
<dbReference type="CDD" id="cd08662">
    <property type="entry name" value="M13"/>
    <property type="match status" value="1"/>
</dbReference>
<dbReference type="Gene3D" id="3.40.390.10">
    <property type="entry name" value="Collagenase (Catalytic Domain)"/>
    <property type="match status" value="1"/>
</dbReference>
<comment type="cofactor">
    <cofactor evidence="1">
        <name>Zn(2+)</name>
        <dbReference type="ChEBI" id="CHEBI:29105"/>
    </cofactor>
</comment>
<dbReference type="PANTHER" id="PTHR11733">
    <property type="entry name" value="ZINC METALLOPROTEASE FAMILY M13 NEPRILYSIN-RELATED"/>
    <property type="match status" value="1"/>
</dbReference>
<evidence type="ECO:0000256" key="4">
    <source>
        <dbReference type="ARBA" id="ARBA00022723"/>
    </source>
</evidence>
<feature type="domain" description="Peptidase M13 N-terminal" evidence="10">
    <location>
        <begin position="61"/>
        <end position="460"/>
    </location>
</feature>
<evidence type="ECO:0000256" key="8">
    <source>
        <dbReference type="SAM" id="SignalP"/>
    </source>
</evidence>
<dbReference type="GO" id="GO:0004222">
    <property type="term" value="F:metalloendopeptidase activity"/>
    <property type="evidence" value="ECO:0007669"/>
    <property type="project" value="InterPro"/>
</dbReference>
<dbReference type="PANTHER" id="PTHR11733:SF237">
    <property type="entry name" value="NEPRILYSIN-LIKE 4"/>
    <property type="match status" value="1"/>
</dbReference>
<dbReference type="STRING" id="29172.A0A0D8XBH2"/>
<dbReference type="PROSITE" id="PS51885">
    <property type="entry name" value="NEPRILYSIN"/>
    <property type="match status" value="1"/>
</dbReference>
<keyword evidence="4" id="KW-0479">Metal-binding</keyword>
<name>A0A0D8XBH2_DICVI</name>
<dbReference type="Gene3D" id="1.10.1380.10">
    <property type="entry name" value="Neutral endopeptidase , domain2"/>
    <property type="match status" value="1"/>
</dbReference>
<keyword evidence="6" id="KW-0862">Zinc</keyword>
<sequence length="727" mass="84169">MPWIVLLFVTLTHSLPRPSLPCKDQVEKFDSSGYEIASKILTKSINFSFISTSFLTVQIDPCVDFFEFTCGNWIATHPIPDHKTSYSQFAVLSDKVQEEMRDIFESPEILQSKSTSGLKFMYHKCMDKDELNRIGAKNLIATIRSYGVWPIIDGHKWHAEQFDLTTILINIAQIRGVTVFISNYVSLDTKNVSRRLIEFDQGQLGLGDSTRDYYLDRGKHGKKIAAYRQYLINKVKLFHEDVNIPVKEEKIASDVDEIIELETKMAKILVPEEDRRNFTKLYNLRRLSDMQKLMPLVDWFRYFHSIAPVDVHEYLAADPEILINEIDYMRRIDNLLQSTDPRIITNYVYLRYSSSWGAELGERYEDIAQEFHRQMYGQKTKAPRWKDCTTRTMQRMQYASGSLYVSKYFDKTSKNVTLEMIDSLHDAFYAMVTENDWMDKATKAIALDKAKHMLKQIGYPDFILDDKKLDEYYDGLLIKDSDSYSQMMEKLSRWVIEFGFKRLIKPVDRTEYNFNPAVVNAFYSSTSNSIKFPAAILQAPFFHQTFPKALNYGGIGAVIGHEITHGFDDQGRQFDAVGNLREWWNDETKIKFEKRAQCIINQYGKIEVPEAGLKLKGKLTQGENIADNGGVKQAFRAYKNYLKKFGEEKRIKGLEQFDNEQMFFLGYATVWCGHSTVDSLINLILTDSHAPQKYRVNQVLANQPEFANAFKCDVGTPMNPTERCAVW</sequence>
<dbReference type="InterPro" id="IPR008753">
    <property type="entry name" value="Peptidase_M13_N"/>
</dbReference>
<evidence type="ECO:0000313" key="12">
    <source>
        <dbReference type="Proteomes" id="UP000053766"/>
    </source>
</evidence>
<keyword evidence="7" id="KW-0482">Metalloprotease</keyword>
<dbReference type="GO" id="GO:0046872">
    <property type="term" value="F:metal ion binding"/>
    <property type="evidence" value="ECO:0007669"/>
    <property type="project" value="UniProtKB-KW"/>
</dbReference>
<protein>
    <submittedName>
        <fullName evidence="11">Peptidase family M13</fullName>
    </submittedName>
</protein>
<evidence type="ECO:0000256" key="7">
    <source>
        <dbReference type="ARBA" id="ARBA00023049"/>
    </source>
</evidence>
<dbReference type="InterPro" id="IPR000718">
    <property type="entry name" value="Peptidase_M13"/>
</dbReference>
<dbReference type="InterPro" id="IPR042089">
    <property type="entry name" value="Peptidase_M13_dom_2"/>
</dbReference>
<gene>
    <name evidence="11" type="ORF">DICVIV_12911</name>
</gene>
<feature type="chain" id="PRO_5002335488" evidence="8">
    <location>
        <begin position="22"/>
        <end position="727"/>
    </location>
</feature>
<dbReference type="MEROPS" id="M13.013"/>
<dbReference type="GO" id="GO:0005886">
    <property type="term" value="C:plasma membrane"/>
    <property type="evidence" value="ECO:0007669"/>
    <property type="project" value="TreeGrafter"/>
</dbReference>
<evidence type="ECO:0000256" key="6">
    <source>
        <dbReference type="ARBA" id="ARBA00022833"/>
    </source>
</evidence>
<proteinExistence type="inferred from homology"/>
<reference evidence="11 12" key="1">
    <citation type="submission" date="2013-11" db="EMBL/GenBank/DDBJ databases">
        <title>Draft genome of the bovine lungworm Dictyocaulus viviparus.</title>
        <authorList>
            <person name="Mitreva M."/>
        </authorList>
    </citation>
    <scope>NUCLEOTIDE SEQUENCE [LARGE SCALE GENOMIC DNA]</scope>
    <source>
        <strain evidence="11 12">HannoverDv2000</strain>
    </source>
</reference>
<keyword evidence="8" id="KW-0732">Signal</keyword>
<evidence type="ECO:0000256" key="3">
    <source>
        <dbReference type="ARBA" id="ARBA00022670"/>
    </source>
</evidence>
<dbReference type="InterPro" id="IPR024079">
    <property type="entry name" value="MetalloPept_cat_dom_sf"/>
</dbReference>
<feature type="signal peptide" evidence="8">
    <location>
        <begin position="1"/>
        <end position="21"/>
    </location>
</feature>
<keyword evidence="12" id="KW-1185">Reference proteome</keyword>
<dbReference type="EMBL" id="KN716901">
    <property type="protein sequence ID" value="KJH41117.1"/>
    <property type="molecule type" value="Genomic_DNA"/>
</dbReference>
<evidence type="ECO:0000259" key="9">
    <source>
        <dbReference type="Pfam" id="PF01431"/>
    </source>
</evidence>
<accession>A0A0D8XBH2</accession>
<evidence type="ECO:0000313" key="11">
    <source>
        <dbReference type="EMBL" id="KJH41117.1"/>
    </source>
</evidence>
<dbReference type="GO" id="GO:0016485">
    <property type="term" value="P:protein processing"/>
    <property type="evidence" value="ECO:0007669"/>
    <property type="project" value="TreeGrafter"/>
</dbReference>
<organism evidence="11 12">
    <name type="scientific">Dictyocaulus viviparus</name>
    <name type="common">Bovine lungworm</name>
    <dbReference type="NCBI Taxonomy" id="29172"/>
    <lineage>
        <taxon>Eukaryota</taxon>
        <taxon>Metazoa</taxon>
        <taxon>Ecdysozoa</taxon>
        <taxon>Nematoda</taxon>
        <taxon>Chromadorea</taxon>
        <taxon>Rhabditida</taxon>
        <taxon>Rhabditina</taxon>
        <taxon>Rhabditomorpha</taxon>
        <taxon>Strongyloidea</taxon>
        <taxon>Metastrongylidae</taxon>
        <taxon>Dictyocaulus</taxon>
    </lineage>
</organism>
<dbReference type="SUPFAM" id="SSF55486">
    <property type="entry name" value="Metalloproteases ('zincins'), catalytic domain"/>
    <property type="match status" value="1"/>
</dbReference>
<reference evidence="12" key="2">
    <citation type="journal article" date="2016" name="Sci. Rep.">
        <title>Dictyocaulus viviparus genome, variome and transcriptome elucidate lungworm biology and support future intervention.</title>
        <authorList>
            <person name="McNulty S.N."/>
            <person name="Strube C."/>
            <person name="Rosa B.A."/>
            <person name="Martin J.C."/>
            <person name="Tyagi R."/>
            <person name="Choi Y.J."/>
            <person name="Wang Q."/>
            <person name="Hallsworth Pepin K."/>
            <person name="Zhang X."/>
            <person name="Ozersky P."/>
            <person name="Wilson R.K."/>
            <person name="Sternberg P.W."/>
            <person name="Gasser R.B."/>
            <person name="Mitreva M."/>
        </authorList>
    </citation>
    <scope>NUCLEOTIDE SEQUENCE [LARGE SCALE GENOMIC DNA]</scope>
    <source>
        <strain evidence="12">HannoverDv2000</strain>
    </source>
</reference>
<evidence type="ECO:0000256" key="2">
    <source>
        <dbReference type="ARBA" id="ARBA00007357"/>
    </source>
</evidence>
<dbReference type="OrthoDB" id="6475849at2759"/>
<dbReference type="Pfam" id="PF05649">
    <property type="entry name" value="Peptidase_M13_N"/>
    <property type="match status" value="1"/>
</dbReference>
<keyword evidence="3" id="KW-0645">Protease</keyword>
<keyword evidence="5" id="KW-0378">Hydrolase</keyword>
<dbReference type="InterPro" id="IPR018497">
    <property type="entry name" value="Peptidase_M13_C"/>
</dbReference>
<evidence type="ECO:0000256" key="1">
    <source>
        <dbReference type="ARBA" id="ARBA00001947"/>
    </source>
</evidence>
<evidence type="ECO:0000259" key="10">
    <source>
        <dbReference type="Pfam" id="PF05649"/>
    </source>
</evidence>
<evidence type="ECO:0000256" key="5">
    <source>
        <dbReference type="ARBA" id="ARBA00022801"/>
    </source>
</evidence>
<dbReference type="Pfam" id="PF01431">
    <property type="entry name" value="Peptidase_M13"/>
    <property type="match status" value="1"/>
</dbReference>
<feature type="domain" description="Peptidase M13 C-terminal" evidence="9">
    <location>
        <begin position="520"/>
        <end position="726"/>
    </location>
</feature>
<dbReference type="Proteomes" id="UP000053766">
    <property type="component" value="Unassembled WGS sequence"/>
</dbReference>